<evidence type="ECO:0000313" key="1">
    <source>
        <dbReference type="EMBL" id="MBP1840662.1"/>
    </source>
</evidence>
<dbReference type="Pfam" id="PF06037">
    <property type="entry name" value="DUF922"/>
    <property type="match status" value="1"/>
</dbReference>
<evidence type="ECO:0000313" key="3">
    <source>
        <dbReference type="Proteomes" id="UP001138672"/>
    </source>
</evidence>
<organism evidence="1 3">
    <name type="scientific">Formosa algae</name>
    <dbReference type="NCBI Taxonomy" id="225843"/>
    <lineage>
        <taxon>Bacteria</taxon>
        <taxon>Pseudomonadati</taxon>
        <taxon>Bacteroidota</taxon>
        <taxon>Flavobacteriia</taxon>
        <taxon>Flavobacteriales</taxon>
        <taxon>Flavobacteriaceae</taxon>
        <taxon>Formosa</taxon>
    </lineage>
</organism>
<keyword evidence="1" id="KW-0378">Hydrolase</keyword>
<dbReference type="InterPro" id="IPR010321">
    <property type="entry name" value="DUF922"/>
</dbReference>
<proteinExistence type="predicted"/>
<name>A0A9X1CC31_9FLAO</name>
<dbReference type="GO" id="GO:0006508">
    <property type="term" value="P:proteolysis"/>
    <property type="evidence" value="ECO:0007669"/>
    <property type="project" value="UniProtKB-KW"/>
</dbReference>
<dbReference type="EMBL" id="JAUSUU010000007">
    <property type="protein sequence ID" value="MDQ0335925.1"/>
    <property type="molecule type" value="Genomic_DNA"/>
</dbReference>
<dbReference type="GO" id="GO:0008233">
    <property type="term" value="F:peptidase activity"/>
    <property type="evidence" value="ECO:0007669"/>
    <property type="project" value="UniProtKB-KW"/>
</dbReference>
<keyword evidence="4" id="KW-1185">Reference proteome</keyword>
<evidence type="ECO:0000313" key="4">
    <source>
        <dbReference type="Proteomes" id="UP001231587"/>
    </source>
</evidence>
<dbReference type="OrthoDB" id="5431540at2"/>
<protein>
    <submittedName>
        <fullName evidence="1">Secreted Zn-dependent protease</fullName>
    </submittedName>
</protein>
<gene>
    <name evidence="1" type="ORF">J2Z56_002592</name>
    <name evidence="2" type="ORF">J2Z57_002377</name>
</gene>
<sequence length="192" mass="22430">MNHVIKVFFIPLFIILSYTTHLCAQTVDKLVLDTDEGIIWTANRKLKRTDFLGKATAEATGKALTGANIIIIPSAYKNGKYEYRVLAKFYKHLSWISTDSSAIIDHEQLHFDIAELFARKMRKEIHFVKRNIGQVSESDYRRIHKTVFQDYINYQRLYDAETKHSTLEDVQEKWNILVAKKLESLEDYTLNL</sequence>
<dbReference type="RefSeq" id="WP_057780142.1">
    <property type="nucleotide sequence ID" value="NZ_JAGGJQ010000007.1"/>
</dbReference>
<evidence type="ECO:0000313" key="2">
    <source>
        <dbReference type="EMBL" id="MDQ0335925.1"/>
    </source>
</evidence>
<dbReference type="Proteomes" id="UP001231587">
    <property type="component" value="Unassembled WGS sequence"/>
</dbReference>
<dbReference type="EMBL" id="JAGGJQ010000007">
    <property type="protein sequence ID" value="MBP1840662.1"/>
    <property type="molecule type" value="Genomic_DNA"/>
</dbReference>
<reference evidence="1" key="1">
    <citation type="submission" date="2021-03" db="EMBL/GenBank/DDBJ databases">
        <title>Genomic Encyclopedia of Type Strains, Phase IV (KMG-IV): sequencing the most valuable type-strain genomes for metagenomic binning, comparative biology and taxonomic classification.</title>
        <authorList>
            <person name="Goeker M."/>
        </authorList>
    </citation>
    <scope>NUCLEOTIDE SEQUENCE</scope>
    <source>
        <strain evidence="1">DSM 15523</strain>
        <strain evidence="2 4">DSM 16476</strain>
    </source>
</reference>
<dbReference type="AlphaFoldDB" id="A0A9X1CC31"/>
<dbReference type="Proteomes" id="UP001138672">
    <property type="component" value="Unassembled WGS sequence"/>
</dbReference>
<keyword evidence="1" id="KW-0645">Protease</keyword>
<comment type="caution">
    <text evidence="1">The sequence shown here is derived from an EMBL/GenBank/DDBJ whole genome shotgun (WGS) entry which is preliminary data.</text>
</comment>
<accession>A0A9X1CC31</accession>